<evidence type="ECO:0000313" key="12">
    <source>
        <dbReference type="Proteomes" id="UP000095751"/>
    </source>
</evidence>
<feature type="binding site" evidence="9">
    <location>
        <position position="74"/>
    </location>
    <ligand>
        <name>chlorophyll a</name>
        <dbReference type="ChEBI" id="CHEBI:58416"/>
        <label>1</label>
    </ligand>
</feature>
<evidence type="ECO:0000256" key="7">
    <source>
        <dbReference type="ARBA" id="ARBA00023243"/>
    </source>
</evidence>
<evidence type="ECO:0000256" key="4">
    <source>
        <dbReference type="ARBA" id="ARBA00022528"/>
    </source>
</evidence>
<evidence type="ECO:0000256" key="9">
    <source>
        <dbReference type="PIRSR" id="PIRSR601344-1"/>
    </source>
</evidence>
<evidence type="ECO:0000313" key="11">
    <source>
        <dbReference type="EMBL" id="OEU09134.1"/>
    </source>
</evidence>
<dbReference type="SUPFAM" id="SSF103511">
    <property type="entry name" value="Chlorophyll a-b binding protein"/>
    <property type="match status" value="1"/>
</dbReference>
<keyword evidence="6" id="KW-0934">Plastid</keyword>
<dbReference type="Proteomes" id="UP000095751">
    <property type="component" value="Unassembled WGS sequence"/>
</dbReference>
<dbReference type="GO" id="GO:0009507">
    <property type="term" value="C:chloroplast"/>
    <property type="evidence" value="ECO:0007669"/>
    <property type="project" value="UniProtKB-SubCell"/>
</dbReference>
<dbReference type="KEGG" id="fcy:FRACYDRAFT_271561"/>
<keyword evidence="5" id="KW-0602">Photosynthesis</keyword>
<dbReference type="GO" id="GO:0016168">
    <property type="term" value="F:chlorophyll binding"/>
    <property type="evidence" value="ECO:0007669"/>
    <property type="project" value="UniProtKB-KW"/>
</dbReference>
<organism evidence="11 12">
    <name type="scientific">Fragilariopsis cylindrus CCMP1102</name>
    <dbReference type="NCBI Taxonomy" id="635003"/>
    <lineage>
        <taxon>Eukaryota</taxon>
        <taxon>Sar</taxon>
        <taxon>Stramenopiles</taxon>
        <taxon>Ochrophyta</taxon>
        <taxon>Bacillariophyta</taxon>
        <taxon>Bacillariophyceae</taxon>
        <taxon>Bacillariophycidae</taxon>
        <taxon>Bacillariales</taxon>
        <taxon>Bacillariaceae</taxon>
        <taxon>Fragilariopsis</taxon>
    </lineage>
</organism>
<evidence type="ECO:0000256" key="1">
    <source>
        <dbReference type="ARBA" id="ARBA00004022"/>
    </source>
</evidence>
<comment type="function">
    <text evidence="1">The light-harvesting complex (LHC) functions as a light receptor, it captures and delivers excitation energy to photosystems with which it is closely associated. Energy is transferred from the carotenoid and chlorophyll C (or B) to chlorophyll A and the photosynthetic reaction centers where it is used to synthesize ATP and reducing power.</text>
</comment>
<keyword evidence="10" id="KW-0732">Signal</keyword>
<evidence type="ECO:0000256" key="5">
    <source>
        <dbReference type="ARBA" id="ARBA00022531"/>
    </source>
</evidence>
<gene>
    <name evidence="11" type="primary">LHCF10</name>
    <name evidence="11" type="ORF">FRACYDRAFT_271561</name>
</gene>
<comment type="similarity">
    <text evidence="3">Belongs to the fucoxanthin chlorophyll protein family.</text>
</comment>
<name>A0A1E7ETL9_9STRA</name>
<keyword evidence="9" id="KW-0157">Chromophore</keyword>
<dbReference type="EMBL" id="KV784377">
    <property type="protein sequence ID" value="OEU09134.1"/>
    <property type="molecule type" value="Genomic_DNA"/>
</dbReference>
<dbReference type="InParanoid" id="A0A1E7ETL9"/>
<dbReference type="InterPro" id="IPR001344">
    <property type="entry name" value="Chloro_AB-bd_pln"/>
</dbReference>
<evidence type="ECO:0000256" key="6">
    <source>
        <dbReference type="ARBA" id="ARBA00022640"/>
    </source>
</evidence>
<sequence length="197" mass="21287">MKTACVLATILASAAAFAPASVSNIRSTSLAASEFENEAGVLPPVGFFDPAKLSSGISQERFDSFRLAELKHGRVCMMAILGYVATETYHFPGDLYPGTPFASIPTGYAAIAAVPLLGWLQIIWTVGIIETTGNLGTYDIGFLDLTPEEYFKRQTQELQHGRLAMLAFLELARHDTQTLAGNDNGLDHLISGLPFIY</sequence>
<evidence type="ECO:0000256" key="2">
    <source>
        <dbReference type="ARBA" id="ARBA00004229"/>
    </source>
</evidence>
<keyword evidence="12" id="KW-1185">Reference proteome</keyword>
<proteinExistence type="inferred from homology"/>
<dbReference type="GO" id="GO:0016020">
    <property type="term" value="C:membrane"/>
    <property type="evidence" value="ECO:0007669"/>
    <property type="project" value="InterPro"/>
</dbReference>
<dbReference type="AlphaFoldDB" id="A0A1E7ETL9"/>
<dbReference type="GO" id="GO:0030076">
    <property type="term" value="C:light-harvesting complex"/>
    <property type="evidence" value="ECO:0007669"/>
    <property type="project" value="UniProtKB-KW"/>
</dbReference>
<dbReference type="OrthoDB" id="423598at2759"/>
<comment type="subcellular location">
    <subcellularLocation>
        <location evidence="2">Plastid</location>
        <location evidence="2">Chloroplast</location>
    </subcellularLocation>
</comment>
<keyword evidence="9" id="KW-0148">Chlorophyll</keyword>
<dbReference type="GO" id="GO:0009765">
    <property type="term" value="P:photosynthesis, light harvesting"/>
    <property type="evidence" value="ECO:0007669"/>
    <property type="project" value="InterPro"/>
</dbReference>
<dbReference type="PANTHER" id="PTHR21649">
    <property type="entry name" value="CHLOROPHYLL A/B BINDING PROTEIN"/>
    <property type="match status" value="1"/>
</dbReference>
<reference evidence="11 12" key="1">
    <citation type="submission" date="2016-09" db="EMBL/GenBank/DDBJ databases">
        <title>Extensive genetic diversity and differential bi-allelic expression allows diatom success in the polar Southern Ocean.</title>
        <authorList>
            <consortium name="DOE Joint Genome Institute"/>
            <person name="Mock T."/>
            <person name="Otillar R.P."/>
            <person name="Strauss J."/>
            <person name="Dupont C."/>
            <person name="Frickenhaus S."/>
            <person name="Maumus F."/>
            <person name="Mcmullan M."/>
            <person name="Sanges R."/>
            <person name="Schmutz J."/>
            <person name="Toseland A."/>
            <person name="Valas R."/>
            <person name="Veluchamy A."/>
            <person name="Ward B.J."/>
            <person name="Allen A."/>
            <person name="Barry K."/>
            <person name="Falciatore A."/>
            <person name="Ferrante M."/>
            <person name="Fortunato A.E."/>
            <person name="Gloeckner G."/>
            <person name="Gruber A."/>
            <person name="Hipkin R."/>
            <person name="Janech M."/>
            <person name="Kroth P."/>
            <person name="Leese F."/>
            <person name="Lindquist E."/>
            <person name="Lyon B.R."/>
            <person name="Martin J."/>
            <person name="Mayer C."/>
            <person name="Parker M."/>
            <person name="Quesneville H."/>
            <person name="Raymond J."/>
            <person name="Uhlig C."/>
            <person name="Valentin K.U."/>
            <person name="Worden A.Z."/>
            <person name="Armbrust E.V."/>
            <person name="Bowler C."/>
            <person name="Green B."/>
            <person name="Moulton V."/>
            <person name="Van Oosterhout C."/>
            <person name="Grigoriev I."/>
        </authorList>
    </citation>
    <scope>NUCLEOTIDE SEQUENCE [LARGE SCALE GENOMIC DNA]</scope>
    <source>
        <strain evidence="11 12">CCMP1102</strain>
    </source>
</reference>
<evidence type="ECO:0000256" key="8">
    <source>
        <dbReference type="ARBA" id="ARBA00044011"/>
    </source>
</evidence>
<evidence type="ECO:0000256" key="10">
    <source>
        <dbReference type="SAM" id="SignalP"/>
    </source>
</evidence>
<dbReference type="InterPro" id="IPR022796">
    <property type="entry name" value="Chloroa_b-bind"/>
</dbReference>
<feature type="signal peptide" evidence="10">
    <location>
        <begin position="1"/>
        <end position="16"/>
    </location>
</feature>
<comment type="subunit">
    <text evidence="8">The LHC complex of chromophytic algae is composed of fucoxanthin, chlorophyll A and C bound non-covalently by fucoxanthin chlorophyll proteins (FCPs). The ratio of the pigments in LHC; fucoxanthin: chlorophyll C: chlorophyll A; (0.6-1): (0.1-0.3): (1).</text>
</comment>
<keyword evidence="4" id="KW-0150">Chloroplast</keyword>
<dbReference type="Gene3D" id="1.10.3460.10">
    <property type="entry name" value="Chlorophyll a/b binding protein domain"/>
    <property type="match status" value="1"/>
</dbReference>
<accession>A0A1E7ETL9</accession>
<feature type="binding site" evidence="9">
    <location>
        <position position="69"/>
    </location>
    <ligand>
        <name>chlorophyll a</name>
        <dbReference type="ChEBI" id="CHEBI:58416"/>
        <label>1</label>
    </ligand>
</feature>
<dbReference type="Pfam" id="PF00504">
    <property type="entry name" value="Chloroa_b-bind"/>
    <property type="match status" value="1"/>
</dbReference>
<keyword evidence="7" id="KW-0437">Light-harvesting polypeptide</keyword>
<protein>
    <submittedName>
        <fullName evidence="11">Fucoxanthin chlorophyll a/c protein, lhcf type</fullName>
    </submittedName>
</protein>
<feature type="chain" id="PRO_5009192232" evidence="10">
    <location>
        <begin position="17"/>
        <end position="197"/>
    </location>
</feature>
<evidence type="ECO:0000256" key="3">
    <source>
        <dbReference type="ARBA" id="ARBA00005933"/>
    </source>
</evidence>